<name>H0HUF7_9HYPH</name>
<proteinExistence type="predicted"/>
<dbReference type="EMBL" id="AHAM01000153">
    <property type="protein sequence ID" value="EHK55638.1"/>
    <property type="molecule type" value="Genomic_DNA"/>
</dbReference>
<accession>H0HUF7</accession>
<dbReference type="AlphaFoldDB" id="H0HUF7"/>
<gene>
    <name evidence="1" type="ORF">MAXJ12_18993</name>
</gene>
<reference evidence="1 2" key="1">
    <citation type="journal article" date="2012" name="J. Bacteriol.">
        <title>Draft Genome Sequence of Mesorhizobium alhagi CCNWXJ12-2T, a Novel Salt-Resistant Species Isolated from the Desert of Northwestern China.</title>
        <authorList>
            <person name="Zhou M."/>
            <person name="Chen W."/>
            <person name="Chen H."/>
            <person name="Wei G."/>
        </authorList>
    </citation>
    <scope>NUCLEOTIDE SEQUENCE [LARGE SCALE GENOMIC DNA]</scope>
    <source>
        <strain evidence="1 2">CCNWXJ12-2</strain>
    </source>
</reference>
<dbReference type="Proteomes" id="UP000003250">
    <property type="component" value="Unassembled WGS sequence"/>
</dbReference>
<organism evidence="1 2">
    <name type="scientific">Mesorhizobium alhagi CCNWXJ12-2</name>
    <dbReference type="NCBI Taxonomy" id="1107882"/>
    <lineage>
        <taxon>Bacteria</taxon>
        <taxon>Pseudomonadati</taxon>
        <taxon>Pseudomonadota</taxon>
        <taxon>Alphaproteobacteria</taxon>
        <taxon>Hyphomicrobiales</taxon>
        <taxon>Phyllobacteriaceae</taxon>
        <taxon>Allomesorhizobium</taxon>
    </lineage>
</organism>
<protein>
    <submittedName>
        <fullName evidence="1">Uncharacterized protein</fullName>
    </submittedName>
</protein>
<evidence type="ECO:0000313" key="2">
    <source>
        <dbReference type="Proteomes" id="UP000003250"/>
    </source>
</evidence>
<sequence>METVAGPLVFADDLHFGHDNDATRAVGGRY</sequence>
<keyword evidence="2" id="KW-1185">Reference proteome</keyword>
<evidence type="ECO:0000313" key="1">
    <source>
        <dbReference type="EMBL" id="EHK55638.1"/>
    </source>
</evidence>